<keyword evidence="9" id="KW-1185">Reference proteome</keyword>
<dbReference type="Pfam" id="PF10501">
    <property type="entry name" value="Ribosomal_L50"/>
    <property type="match status" value="1"/>
</dbReference>
<dbReference type="Proteomes" id="UP000695022">
    <property type="component" value="Unplaced"/>
</dbReference>
<evidence type="ECO:0000256" key="8">
    <source>
        <dbReference type="SAM" id="MobiDB-lite"/>
    </source>
</evidence>
<dbReference type="RefSeq" id="XP_014678561.1">
    <property type="nucleotide sequence ID" value="XM_014823075.1"/>
</dbReference>
<evidence type="ECO:0000256" key="7">
    <source>
        <dbReference type="ARBA" id="ARBA00035398"/>
    </source>
</evidence>
<protein>
    <recommendedName>
        <fullName evidence="6">Large ribosomal subunit protein mL50</fullName>
    </recommendedName>
    <alternativeName>
        <fullName evidence="7">39S ribosomal protein L50, mitochondrial</fullName>
    </alternativeName>
</protein>
<gene>
    <name evidence="10" type="primary">LOC106818356</name>
</gene>
<evidence type="ECO:0000256" key="1">
    <source>
        <dbReference type="ARBA" id="ARBA00004173"/>
    </source>
</evidence>
<reference evidence="10" key="1">
    <citation type="submission" date="2025-08" db="UniProtKB">
        <authorList>
            <consortium name="RefSeq"/>
        </authorList>
    </citation>
    <scope>IDENTIFICATION</scope>
</reference>
<dbReference type="PANTHER" id="PTHR31542:SF1">
    <property type="entry name" value="LARGE RIBOSOMAL SUBUNIT PROTEIN ML50"/>
    <property type="match status" value="1"/>
</dbReference>
<dbReference type="InterPro" id="IPR018305">
    <property type="entry name" value="Ribosomal_m50"/>
</dbReference>
<comment type="similarity">
    <text evidence="2">Belongs to the mitochondrion-specific ribosomal protein mL50 family.</text>
</comment>
<evidence type="ECO:0000256" key="5">
    <source>
        <dbReference type="ARBA" id="ARBA00023274"/>
    </source>
</evidence>
<evidence type="ECO:0000256" key="3">
    <source>
        <dbReference type="ARBA" id="ARBA00022980"/>
    </source>
</evidence>
<proteinExistence type="inferred from homology"/>
<feature type="compositionally biased region" description="Basic and acidic residues" evidence="8">
    <location>
        <begin position="36"/>
        <end position="49"/>
    </location>
</feature>
<evidence type="ECO:0000256" key="2">
    <source>
        <dbReference type="ARBA" id="ARBA00008860"/>
    </source>
</evidence>
<comment type="subcellular location">
    <subcellularLocation>
        <location evidence="1">Mitochondrion</location>
    </subcellularLocation>
</comment>
<evidence type="ECO:0000313" key="10">
    <source>
        <dbReference type="RefSeq" id="XP_014678561.1"/>
    </source>
</evidence>
<organism evidence="9 10">
    <name type="scientific">Priapulus caudatus</name>
    <name type="common">Priapulid worm</name>
    <dbReference type="NCBI Taxonomy" id="37621"/>
    <lineage>
        <taxon>Eukaryota</taxon>
        <taxon>Metazoa</taxon>
        <taxon>Ecdysozoa</taxon>
        <taxon>Scalidophora</taxon>
        <taxon>Priapulida</taxon>
        <taxon>Priapulimorpha</taxon>
        <taxon>Priapulimorphida</taxon>
        <taxon>Priapulidae</taxon>
        <taxon>Priapulus</taxon>
    </lineage>
</organism>
<evidence type="ECO:0000256" key="4">
    <source>
        <dbReference type="ARBA" id="ARBA00023128"/>
    </source>
</evidence>
<name>A0ABM1F290_PRICU</name>
<accession>A0ABM1F290</accession>
<evidence type="ECO:0000313" key="9">
    <source>
        <dbReference type="Proteomes" id="UP000695022"/>
    </source>
</evidence>
<keyword evidence="4" id="KW-0496">Mitochondrion</keyword>
<keyword evidence="3" id="KW-0689">Ribosomal protein</keyword>
<keyword evidence="5" id="KW-0687">Ribonucleoprotein</keyword>
<sequence>MAASMHMCRFCKSSLVSKSSSRNQLIRQASSGIREWFRGQDEGHGEPAESRPTTLEETCKSVEVKGLRKTEQGYNPPDNVSDTIQALAQEVYGVSKHPESFPLDNARLRFKLLVECEKAFQHMIPNRELQQMTQMSHLVEFYTTPVKALTALQELSKSSLPPNLHIDTEYHRYDPQKDGPTAFPKRNVIVSGLKAKKMGVKGHSTPKAHNYLKWPSEQWTQ</sequence>
<dbReference type="GeneID" id="106818356"/>
<dbReference type="PANTHER" id="PTHR31542">
    <property type="entry name" value="39A RIBOSOMAL PROTEIN L50, MITOCHONDRIAL"/>
    <property type="match status" value="1"/>
</dbReference>
<feature type="region of interest" description="Disordered" evidence="8">
    <location>
        <begin position="36"/>
        <end position="56"/>
    </location>
</feature>
<evidence type="ECO:0000256" key="6">
    <source>
        <dbReference type="ARBA" id="ARBA00035183"/>
    </source>
</evidence>